<dbReference type="PROSITE" id="PS50294">
    <property type="entry name" value="WD_REPEATS_REGION"/>
    <property type="match status" value="2"/>
</dbReference>
<feature type="repeat" description="WD" evidence="3">
    <location>
        <begin position="850"/>
        <end position="889"/>
    </location>
</feature>
<organism evidence="6 7">
    <name type="scientific">Polysphondylium violaceum</name>
    <dbReference type="NCBI Taxonomy" id="133409"/>
    <lineage>
        <taxon>Eukaryota</taxon>
        <taxon>Amoebozoa</taxon>
        <taxon>Evosea</taxon>
        <taxon>Eumycetozoa</taxon>
        <taxon>Dictyostelia</taxon>
        <taxon>Dictyosteliales</taxon>
        <taxon>Dictyosteliaceae</taxon>
        <taxon>Polysphondylium</taxon>
    </lineage>
</organism>
<feature type="domain" description="F-box" evidence="5">
    <location>
        <begin position="707"/>
        <end position="754"/>
    </location>
</feature>
<name>A0A8J4V175_9MYCE</name>
<dbReference type="InterPro" id="IPR023393">
    <property type="entry name" value="START-like_dom_sf"/>
</dbReference>
<keyword evidence="4" id="KW-0175">Coiled coil</keyword>
<dbReference type="EMBL" id="AJWJ01000108">
    <property type="protein sequence ID" value="KAF2075238.1"/>
    <property type="molecule type" value="Genomic_DNA"/>
</dbReference>
<dbReference type="Gene3D" id="1.20.1280.50">
    <property type="match status" value="1"/>
</dbReference>
<feature type="coiled-coil region" evidence="4">
    <location>
        <begin position="515"/>
        <end position="553"/>
    </location>
</feature>
<dbReference type="PANTHER" id="PTHR19855">
    <property type="entry name" value="WD40 REPEAT PROTEIN 12, 37"/>
    <property type="match status" value="1"/>
</dbReference>
<dbReference type="Gene3D" id="3.30.530.20">
    <property type="match status" value="2"/>
</dbReference>
<evidence type="ECO:0000313" key="6">
    <source>
        <dbReference type="EMBL" id="KAF2075238.1"/>
    </source>
</evidence>
<proteinExistence type="predicted"/>
<dbReference type="PROSITE" id="PS50181">
    <property type="entry name" value="FBOX"/>
    <property type="match status" value="1"/>
</dbReference>
<evidence type="ECO:0000256" key="4">
    <source>
        <dbReference type="SAM" id="Coils"/>
    </source>
</evidence>
<dbReference type="PROSITE" id="PS50082">
    <property type="entry name" value="WD_REPEATS_2"/>
    <property type="match status" value="2"/>
</dbReference>
<protein>
    <recommendedName>
        <fullName evidence="5">F-box domain-containing protein</fullName>
    </recommendedName>
</protein>
<dbReference type="AlphaFoldDB" id="A0A8J4V175"/>
<dbReference type="Gene3D" id="2.130.10.10">
    <property type="entry name" value="YVTN repeat-like/Quinoprotein amine dehydrogenase"/>
    <property type="match status" value="1"/>
</dbReference>
<dbReference type="InterPro" id="IPR036322">
    <property type="entry name" value="WD40_repeat_dom_sf"/>
</dbReference>
<dbReference type="SUPFAM" id="SSF55961">
    <property type="entry name" value="Bet v1-like"/>
    <property type="match status" value="2"/>
</dbReference>
<dbReference type="SUPFAM" id="SSF81383">
    <property type="entry name" value="F-box domain"/>
    <property type="match status" value="1"/>
</dbReference>
<dbReference type="InterPro" id="IPR001680">
    <property type="entry name" value="WD40_rpt"/>
</dbReference>
<dbReference type="PRINTS" id="PR00320">
    <property type="entry name" value="GPROTEINBRPT"/>
</dbReference>
<keyword evidence="7" id="KW-1185">Reference proteome</keyword>
<dbReference type="PROSITE" id="PS00678">
    <property type="entry name" value="WD_REPEATS_1"/>
    <property type="match status" value="1"/>
</dbReference>
<dbReference type="SMART" id="SM00256">
    <property type="entry name" value="FBOX"/>
    <property type="match status" value="1"/>
</dbReference>
<accession>A0A8J4V175</accession>
<keyword evidence="1 3" id="KW-0853">WD repeat</keyword>
<dbReference type="OrthoDB" id="20669at2759"/>
<feature type="repeat" description="WD" evidence="3">
    <location>
        <begin position="1025"/>
        <end position="1065"/>
    </location>
</feature>
<evidence type="ECO:0000256" key="1">
    <source>
        <dbReference type="ARBA" id="ARBA00022574"/>
    </source>
</evidence>
<dbReference type="InterPro" id="IPR001810">
    <property type="entry name" value="F-box_dom"/>
</dbReference>
<dbReference type="PANTHER" id="PTHR19855:SF11">
    <property type="entry name" value="RIBOSOME BIOGENESIS PROTEIN WDR12"/>
    <property type="match status" value="1"/>
</dbReference>
<dbReference type="InterPro" id="IPR020472">
    <property type="entry name" value="WD40_PAC1"/>
</dbReference>
<dbReference type="SUPFAM" id="SSF50978">
    <property type="entry name" value="WD40 repeat-like"/>
    <property type="match status" value="1"/>
</dbReference>
<dbReference type="SMART" id="SM00320">
    <property type="entry name" value="WD40"/>
    <property type="match status" value="5"/>
</dbReference>
<evidence type="ECO:0000313" key="7">
    <source>
        <dbReference type="Proteomes" id="UP000695562"/>
    </source>
</evidence>
<evidence type="ECO:0000256" key="2">
    <source>
        <dbReference type="ARBA" id="ARBA00022737"/>
    </source>
</evidence>
<keyword evidence="2" id="KW-0677">Repeat</keyword>
<evidence type="ECO:0000256" key="3">
    <source>
        <dbReference type="PROSITE-ProRule" id="PRU00221"/>
    </source>
</evidence>
<comment type="caution">
    <text evidence="6">The sequence shown here is derived from an EMBL/GenBank/DDBJ whole genome shotgun (WGS) entry which is preliminary data.</text>
</comment>
<dbReference type="CDD" id="cd22117">
    <property type="entry name" value="F-box_FBXL4"/>
    <property type="match status" value="1"/>
</dbReference>
<evidence type="ECO:0000259" key="5">
    <source>
        <dbReference type="PROSITE" id="PS50181"/>
    </source>
</evidence>
<dbReference type="InterPro" id="IPR036047">
    <property type="entry name" value="F-box-like_dom_sf"/>
</dbReference>
<reference evidence="6" key="1">
    <citation type="submission" date="2020-01" db="EMBL/GenBank/DDBJ databases">
        <title>Development of genomics and gene disruption for Polysphondylium violaceum indicates a role for the polyketide synthase stlB in stalk morphogenesis.</title>
        <authorList>
            <person name="Narita B."/>
            <person name="Kawabe Y."/>
            <person name="Kin K."/>
            <person name="Saito T."/>
            <person name="Gibbs R."/>
            <person name="Kuspa A."/>
            <person name="Muzny D."/>
            <person name="Queller D."/>
            <person name="Richards S."/>
            <person name="Strassman J."/>
            <person name="Sucgang R."/>
            <person name="Worley K."/>
            <person name="Schaap P."/>
        </authorList>
    </citation>
    <scope>NUCLEOTIDE SEQUENCE</scope>
    <source>
        <strain evidence="6">QSvi11</strain>
    </source>
</reference>
<gene>
    <name evidence="6" type="ORF">CYY_003456</name>
</gene>
<dbReference type="Pfam" id="PF00400">
    <property type="entry name" value="WD40"/>
    <property type="match status" value="3"/>
</dbReference>
<dbReference type="InterPro" id="IPR019775">
    <property type="entry name" value="WD40_repeat_CS"/>
</dbReference>
<dbReference type="InterPro" id="IPR015943">
    <property type="entry name" value="WD40/YVTN_repeat-like_dom_sf"/>
</dbReference>
<dbReference type="Pfam" id="PF12937">
    <property type="entry name" value="F-box-like"/>
    <property type="match status" value="1"/>
</dbReference>
<dbReference type="Proteomes" id="UP000695562">
    <property type="component" value="Unassembled WGS sequence"/>
</dbReference>
<sequence length="1147" mass="132363">MQYVNGYEIVKTISDEVRFIFTNPNLVWTEVAEYEGCKAFYLNNPRDDGLLFKCVADIDCSPEIPFNVVFHTELQSEWDDLCIKAKRLDVLDSFCSVDYFQFANLIGGYPKGFTLLRNFSIDYDMKACFVACHSVEYDLSSQEFHQPSTILNSLRPSGWYMQEIAPNKTRLTVMSQLPDIVMTGTTAKIDPEQKKKIYQNTSIKGLYIVPNLIKYIKEKYLLNNQPSPTISIKSSPPPTTAFQNSHRKLSLKYILDHIMTLPDHDRFLKNKDISEIKDQYIGPMDIFKSASEKIGEFENANWSLFRKINDFCFYYRDFDHESVDYVMSGSFHMKVDINTLLEYIITEESHVVDSWMYGAETVAQFDDISSVVNIRYHSVLDPANSVSSLILKQVNNIPIGGKFIGFRSLVEPDMPRDNFWFYPSGYYISPSETGGVFLRYFLSFRAYLPTELKKVTSKQNILLCISEKGLYTMTQLKNIQYKSATGGYIDMNPNFPHWTNLKDRPLKEVVDFFATMNVEDQQQSYERKKQKIQQEEEVEKLKIKQAAAELRRNETEIGVSYPDIKGVKPFTNLIKLAKEDKKRKLEDHGDIALSFPTSKFTFKNPDEVVLENSNSSNELNSNSNEEILLSPTTSIHSSISSGSLNSLDEKLASISALEKDFIYFKFTKDWDKDLVRKPFFLLMASEKSNYNPPRKSPRSNQYPNLTNSLFDFLPDEILFYILSFLDTKSLSRLSLTCKFFLTYTNNCELLWKELFNRNYKSSTQSLFRIDLMSSLNHMNTMAATNSENRTFNICKTVDRDKSKEEIKFLDQVDEAYYNYNTLNNNWRNVCVQKEIIKNNWKNSKPKISLMRGHKSAITCIQQSEENLFSGSRDRDFKIWNLSTKHSKITKDQSNASVVSFEKDCFTKLADELFPYCLYDPSMIRIGYSNGYIHNYNMYTKKSIEQRFVYVADGFLFKNNNALIWEGTNLQMWDQETSSREFECNLDTKINRCKLSGTMPTCLFLACSDKTLSVFDLKTNQIIRTFNGHTASVNCLDFMSEYQIVTGSSDKTIRIWDIRVESELYTLKSHKSKIKCLGICGSTIASGDSNSILVWDINNSNNSSGNIDQHIPRSTFKVNSSVECLTIDNETMVAGLFDGNISYFDFFN</sequence>